<evidence type="ECO:0000313" key="8">
    <source>
        <dbReference type="EMBL" id="EDV07472.1"/>
    </source>
</evidence>
<accession>B3C5R5</accession>
<dbReference type="InterPro" id="IPR012944">
    <property type="entry name" value="SusD_RagB_dom"/>
</dbReference>
<dbReference type="OrthoDB" id="1031584at2"/>
<feature type="chain" id="PRO_5002786482" evidence="6">
    <location>
        <begin position="22"/>
        <end position="662"/>
    </location>
</feature>
<dbReference type="SUPFAM" id="SSF48452">
    <property type="entry name" value="TPR-like"/>
    <property type="match status" value="1"/>
</dbReference>
<dbReference type="AlphaFoldDB" id="B3C5R5"/>
<evidence type="ECO:0000256" key="6">
    <source>
        <dbReference type="SAM" id="SignalP"/>
    </source>
</evidence>
<evidence type="ECO:0000256" key="1">
    <source>
        <dbReference type="ARBA" id="ARBA00004442"/>
    </source>
</evidence>
<dbReference type="Pfam" id="PF07980">
    <property type="entry name" value="SusD_RagB"/>
    <property type="match status" value="1"/>
</dbReference>
<dbReference type="GO" id="GO:0009279">
    <property type="term" value="C:cell outer membrane"/>
    <property type="evidence" value="ECO:0007669"/>
    <property type="project" value="UniProtKB-SubCell"/>
</dbReference>
<dbReference type="Proteomes" id="UP000004596">
    <property type="component" value="Unassembled WGS sequence"/>
</dbReference>
<comment type="caution">
    <text evidence="8">The sequence shown here is derived from an EMBL/GenBank/DDBJ whole genome shotgun (WGS) entry which is preliminary data.</text>
</comment>
<evidence type="ECO:0000256" key="2">
    <source>
        <dbReference type="ARBA" id="ARBA00006275"/>
    </source>
</evidence>
<keyword evidence="3 6" id="KW-0732">Signal</keyword>
<reference evidence="8 9" key="1">
    <citation type="submission" date="2008-04" db="EMBL/GenBank/DDBJ databases">
        <title>Draft genome sequence of Bacteroides intestinalis (DSM 17393).</title>
        <authorList>
            <person name="Sudarsanam P."/>
            <person name="Ley R."/>
            <person name="Guruge J."/>
            <person name="Turnbaugh P.J."/>
            <person name="Mahowald M."/>
            <person name="Liep D."/>
            <person name="Gordon J."/>
        </authorList>
    </citation>
    <scope>NUCLEOTIDE SEQUENCE [LARGE SCALE GENOMIC DNA]</scope>
    <source>
        <strain evidence="8 9">DSM 17393</strain>
    </source>
</reference>
<dbReference type="eggNOG" id="COG0457">
    <property type="taxonomic scope" value="Bacteria"/>
</dbReference>
<feature type="signal peptide" evidence="6">
    <location>
        <begin position="1"/>
        <end position="21"/>
    </location>
</feature>
<name>B3C5R5_9BACE</name>
<comment type="subcellular location">
    <subcellularLocation>
        <location evidence="1">Cell outer membrane</location>
    </subcellularLocation>
</comment>
<evidence type="ECO:0000256" key="5">
    <source>
        <dbReference type="ARBA" id="ARBA00023237"/>
    </source>
</evidence>
<evidence type="ECO:0000259" key="7">
    <source>
        <dbReference type="Pfam" id="PF07980"/>
    </source>
</evidence>
<comment type="similarity">
    <text evidence="2">Belongs to the SusD family.</text>
</comment>
<sequence length="662" mass="76113">MKKYSIITLLAALMMPFGACNDDFMQRDPIDQMADGTFFVKEADLKLYLEGIYRYYVYGHGVSGTNNTSHDKGFLAVKAGSQIIFGDAFSDNTVYAGGIDAKLGGTYDTPTSASKNFDAPWQWEKLRKVNYFLNNYGKVGDPENLTWYAAQAYFFKAWDYYIKLVALGEVPWLDKELDTSSPELYGTRMPRAELVDKILECFDFAIQHLEDNSNSCGYINQDMALFLKSRFCLFEGTFRKYHTELNMTASANDMLKLSRDAAKAIIDKNRYSLFVHPTAKDSYWQLFVQKGSPETEGNNETILSRVYDGVKLGHDNPRYWGFNNHTRYCMGAPLCMIEDYLCEDGRPIYLSGTEGNYEQNPLFKGYDGMWEELNNRDPRLTQTICRPGEYATVLDYDNNNYGIEKSGVIYPMITHDTGGGSPMKMYNSTVTGYRFIKHWMPEIEQWVANAKGVQTAHMFRYGELLLIYAEARAELGEITDEDLEITVNALRKRAGFDFNKYPGAKLTLSNIPADPRLDAIYARTLDYSVSPIIREIRRERRVETMMEGMRYEDLMRWKAGKLFTVPVRGMKMTKEKIELYSKNRNGETYKDFPYKVTVPIGEIGNKVIVDSDGFIIPYPTSTTVINGVRPWDDKRYYYPIPLNEMLMNPELKQNPGWKDINR</sequence>
<dbReference type="STRING" id="471870.BACINT_00248"/>
<feature type="domain" description="RagB/SusD" evidence="7">
    <location>
        <begin position="328"/>
        <end position="657"/>
    </location>
</feature>
<protein>
    <submittedName>
        <fullName evidence="8">SusD family protein</fullName>
    </submittedName>
</protein>
<gene>
    <name evidence="8" type="ORF">BACINT_00248</name>
</gene>
<proteinExistence type="inferred from homology"/>
<keyword evidence="5" id="KW-0998">Cell outer membrane</keyword>
<dbReference type="RefSeq" id="WP_007659935.1">
    <property type="nucleotide sequence ID" value="NZ_ABJL02000002.1"/>
</dbReference>
<reference evidence="8 9" key="2">
    <citation type="submission" date="2008-04" db="EMBL/GenBank/DDBJ databases">
        <authorList>
            <person name="Fulton L."/>
            <person name="Clifton S."/>
            <person name="Fulton B."/>
            <person name="Xu J."/>
            <person name="Minx P."/>
            <person name="Pepin K.H."/>
            <person name="Johnson M."/>
            <person name="Thiruvilangam P."/>
            <person name="Bhonagiri V."/>
            <person name="Nash W.E."/>
            <person name="Mardis E.R."/>
            <person name="Wilson R.K."/>
        </authorList>
    </citation>
    <scope>NUCLEOTIDE SEQUENCE [LARGE SCALE GENOMIC DNA]</scope>
    <source>
        <strain evidence="8 9">DSM 17393</strain>
    </source>
</reference>
<organism evidence="8 9">
    <name type="scientific">Bacteroides intestinalis DSM 17393</name>
    <dbReference type="NCBI Taxonomy" id="471870"/>
    <lineage>
        <taxon>Bacteria</taxon>
        <taxon>Pseudomonadati</taxon>
        <taxon>Bacteroidota</taxon>
        <taxon>Bacteroidia</taxon>
        <taxon>Bacteroidales</taxon>
        <taxon>Bacteroidaceae</taxon>
        <taxon>Bacteroides</taxon>
    </lineage>
</organism>
<dbReference type="EMBL" id="ABJL02000002">
    <property type="protein sequence ID" value="EDV07472.1"/>
    <property type="molecule type" value="Genomic_DNA"/>
</dbReference>
<dbReference type="GeneID" id="26157758"/>
<keyword evidence="4" id="KW-0472">Membrane</keyword>
<evidence type="ECO:0000313" key="9">
    <source>
        <dbReference type="Proteomes" id="UP000004596"/>
    </source>
</evidence>
<evidence type="ECO:0000256" key="3">
    <source>
        <dbReference type="ARBA" id="ARBA00022729"/>
    </source>
</evidence>
<dbReference type="InterPro" id="IPR011990">
    <property type="entry name" value="TPR-like_helical_dom_sf"/>
</dbReference>
<evidence type="ECO:0000256" key="4">
    <source>
        <dbReference type="ARBA" id="ARBA00023136"/>
    </source>
</evidence>
<dbReference type="Gene3D" id="1.25.40.390">
    <property type="match status" value="1"/>
</dbReference>